<dbReference type="InterPro" id="IPR001123">
    <property type="entry name" value="LeuE-type"/>
</dbReference>
<feature type="transmembrane region" description="Helical" evidence="7">
    <location>
        <begin position="6"/>
        <end position="25"/>
    </location>
</feature>
<dbReference type="EMBL" id="JABEQH010000004">
    <property type="protein sequence ID" value="MBB2175120.1"/>
    <property type="molecule type" value="Genomic_DNA"/>
</dbReference>
<keyword evidence="3" id="KW-1003">Cell membrane</keyword>
<keyword evidence="4 7" id="KW-0812">Transmembrane</keyword>
<evidence type="ECO:0000313" key="8">
    <source>
        <dbReference type="EMBL" id="MBB2175120.1"/>
    </source>
</evidence>
<accession>A0A7W4J5I1</accession>
<dbReference type="Proteomes" id="UP000561066">
    <property type="component" value="Unassembled WGS sequence"/>
</dbReference>
<keyword evidence="6 7" id="KW-0472">Membrane</keyword>
<gene>
    <name evidence="8" type="ORF">HLH21_04165</name>
</gene>
<dbReference type="RefSeq" id="WP_182941601.1">
    <property type="nucleotide sequence ID" value="NZ_JABEQH010000004.1"/>
</dbReference>
<keyword evidence="5 7" id="KW-1133">Transmembrane helix</keyword>
<keyword evidence="9" id="KW-1185">Reference proteome</keyword>
<protein>
    <submittedName>
        <fullName evidence="8">LysE family translocator</fullName>
    </submittedName>
</protein>
<evidence type="ECO:0000256" key="5">
    <source>
        <dbReference type="ARBA" id="ARBA00022989"/>
    </source>
</evidence>
<sequence>MTLQGWLLYLNAVFLLSAIPGPNMTHIMTFSTRHGLRRCTHSMAGCLLALIVLLSASAAGLSAVLTASPTLFRIVKYAGAFYLIQLGLRAWLDRSADGPAIDGQAAVSAGASLATSFLVGISNPKAIIFAASFLPQFVDPSASQPPQYALLIATSAATETLWMLIYATGGARLSTVLTRPAWRRRLQRASGSLFVLFGGILLLHDRR</sequence>
<comment type="subcellular location">
    <subcellularLocation>
        <location evidence="1">Cell membrane</location>
        <topology evidence="1">Multi-pass membrane protein</topology>
    </subcellularLocation>
</comment>
<dbReference type="GO" id="GO:0042970">
    <property type="term" value="F:homoserine transmembrane transporter activity"/>
    <property type="evidence" value="ECO:0007669"/>
    <property type="project" value="TreeGrafter"/>
</dbReference>
<evidence type="ECO:0000313" key="9">
    <source>
        <dbReference type="Proteomes" id="UP000561066"/>
    </source>
</evidence>
<evidence type="ECO:0000256" key="7">
    <source>
        <dbReference type="SAM" id="Phobius"/>
    </source>
</evidence>
<organism evidence="8 9">
    <name type="scientific">Gluconacetobacter johannae</name>
    <dbReference type="NCBI Taxonomy" id="112140"/>
    <lineage>
        <taxon>Bacteria</taxon>
        <taxon>Pseudomonadati</taxon>
        <taxon>Pseudomonadota</taxon>
        <taxon>Alphaproteobacteria</taxon>
        <taxon>Acetobacterales</taxon>
        <taxon>Acetobacteraceae</taxon>
        <taxon>Gluconacetobacter</taxon>
    </lineage>
</organism>
<evidence type="ECO:0000256" key="2">
    <source>
        <dbReference type="ARBA" id="ARBA00007928"/>
    </source>
</evidence>
<name>A0A7W4J5I1_9PROT</name>
<evidence type="ECO:0000256" key="4">
    <source>
        <dbReference type="ARBA" id="ARBA00022692"/>
    </source>
</evidence>
<dbReference type="PANTHER" id="PTHR30086:SF14">
    <property type="entry name" value="HOMOSERINE_HOMOSERINE LACTONE EFFLUX PROTEIN"/>
    <property type="match status" value="1"/>
</dbReference>
<evidence type="ECO:0000256" key="1">
    <source>
        <dbReference type="ARBA" id="ARBA00004651"/>
    </source>
</evidence>
<comment type="caution">
    <text evidence="8">The sequence shown here is derived from an EMBL/GenBank/DDBJ whole genome shotgun (WGS) entry which is preliminary data.</text>
</comment>
<comment type="similarity">
    <text evidence="2">Belongs to the Rht family.</text>
</comment>
<dbReference type="GO" id="GO:0005886">
    <property type="term" value="C:plasma membrane"/>
    <property type="evidence" value="ECO:0007669"/>
    <property type="project" value="UniProtKB-SubCell"/>
</dbReference>
<feature type="transmembrane region" description="Helical" evidence="7">
    <location>
        <begin position="46"/>
        <end position="68"/>
    </location>
</feature>
<evidence type="ECO:0000256" key="3">
    <source>
        <dbReference type="ARBA" id="ARBA00022475"/>
    </source>
</evidence>
<dbReference type="AlphaFoldDB" id="A0A7W4J5I1"/>
<reference evidence="8 9" key="1">
    <citation type="submission" date="2020-04" db="EMBL/GenBank/DDBJ databases">
        <title>Description of novel Gluconacetobacter.</title>
        <authorList>
            <person name="Sombolestani A."/>
        </authorList>
    </citation>
    <scope>NUCLEOTIDE SEQUENCE [LARGE SCALE GENOMIC DNA]</scope>
    <source>
        <strain evidence="8 9">LMG 21312</strain>
    </source>
</reference>
<evidence type="ECO:0000256" key="6">
    <source>
        <dbReference type="ARBA" id="ARBA00023136"/>
    </source>
</evidence>
<dbReference type="PANTHER" id="PTHR30086">
    <property type="entry name" value="ARGININE EXPORTER PROTEIN ARGO"/>
    <property type="match status" value="1"/>
</dbReference>
<proteinExistence type="inferred from homology"/>
<dbReference type="Pfam" id="PF01810">
    <property type="entry name" value="LysE"/>
    <property type="match status" value="1"/>
</dbReference>
<dbReference type="PIRSF" id="PIRSF006324">
    <property type="entry name" value="LeuE"/>
    <property type="match status" value="1"/>
</dbReference>